<dbReference type="PANTHER" id="PTHR43861:SF1">
    <property type="entry name" value="TRANS-ACONITATE 2-METHYLTRANSFERASE"/>
    <property type="match status" value="1"/>
</dbReference>
<dbReference type="EC" id="2.1.1.144" evidence="1"/>
<dbReference type="PANTHER" id="PTHR43861">
    <property type="entry name" value="TRANS-ACONITATE 2-METHYLTRANSFERASE-RELATED"/>
    <property type="match status" value="1"/>
</dbReference>
<dbReference type="PATRIC" id="fig|74031.6.peg.2874"/>
<dbReference type="Gene3D" id="1.10.150.290">
    <property type="entry name" value="S-adenosyl-L-methionine-dependent methyltransferases"/>
    <property type="match status" value="1"/>
</dbReference>
<dbReference type="GO" id="GO:0030798">
    <property type="term" value="F:trans-aconitate 2-methyltransferase activity"/>
    <property type="evidence" value="ECO:0007669"/>
    <property type="project" value="UniProtKB-EC"/>
</dbReference>
<evidence type="ECO:0000313" key="1">
    <source>
        <dbReference type="EMBL" id="KNX40638.1"/>
    </source>
</evidence>
<dbReference type="Pfam" id="PF13489">
    <property type="entry name" value="Methyltransf_23"/>
    <property type="match status" value="1"/>
</dbReference>
<name>A0A0L6CT01_9RHOB</name>
<dbReference type="GO" id="GO:0032259">
    <property type="term" value="P:methylation"/>
    <property type="evidence" value="ECO:0007669"/>
    <property type="project" value="UniProtKB-KW"/>
</dbReference>
<evidence type="ECO:0000313" key="2">
    <source>
        <dbReference type="Proteomes" id="UP000037046"/>
    </source>
</evidence>
<proteinExistence type="predicted"/>
<dbReference type="Proteomes" id="UP000037046">
    <property type="component" value="Unassembled WGS sequence"/>
</dbReference>
<dbReference type="CDD" id="cd02440">
    <property type="entry name" value="AdoMet_MTases"/>
    <property type="match status" value="1"/>
</dbReference>
<sequence length="261" mass="28829">MSATLAKADWNPGAYARFRDQRLRPALDLLNAVGQMGAGDVVDLGCGNGVMAEALRARGAGRGLTGVDASPAMLEKARASGGYDAMQQADIADWHPRQAPGLIYSNAALHWVGNHESLMPRLAAMLSKGGTLAVQMPHQNKAPSHRVWLTLAEELFAGRVEKMGTPGVMAPVKYEELMAPLGQFRLWETDYYQRLTAEPGSHPVRRYTESTYARPVLAMLEPEEKADIIRRYEEVMHTAYPVRADGTVLFPFRRMFFTLTV</sequence>
<dbReference type="InterPro" id="IPR029063">
    <property type="entry name" value="SAM-dependent_MTases_sf"/>
</dbReference>
<dbReference type="InterPro" id="IPR023149">
    <property type="entry name" value="Trans_acon_MeTrfase_C"/>
</dbReference>
<accession>A0A0L6CT01</accession>
<keyword evidence="1" id="KW-0489">Methyltransferase</keyword>
<protein>
    <submittedName>
        <fullName evidence="1">Trans-aconitate 2-methyltransferase</fullName>
        <ecNumber evidence="1">2.1.1.144</ecNumber>
    </submittedName>
</protein>
<dbReference type="OrthoDB" id="9795085at2"/>
<keyword evidence="2" id="KW-1185">Reference proteome</keyword>
<reference evidence="2" key="1">
    <citation type="submission" date="2015-07" db="EMBL/GenBank/DDBJ databases">
        <title>Draft Genome Sequence of Roseovarius tolerans EL-164, a producer of N-Acylated Alanine Methyl Esters (NAMEs).</title>
        <authorList>
            <person name="Voget S."/>
            <person name="Bruns H."/>
            <person name="Wagner-Doebler I."/>
            <person name="Schulz S."/>
            <person name="Daniel R."/>
        </authorList>
    </citation>
    <scope>NUCLEOTIDE SEQUENCE [LARGE SCALE GENOMIC DNA]</scope>
    <source>
        <strain evidence="2">EL-164</strain>
    </source>
</reference>
<dbReference type="SUPFAM" id="SSF53335">
    <property type="entry name" value="S-adenosyl-L-methionine-dependent methyltransferases"/>
    <property type="match status" value="1"/>
</dbReference>
<dbReference type="AlphaFoldDB" id="A0A0L6CT01"/>
<gene>
    <name evidence="1" type="primary">tam</name>
    <name evidence="1" type="ORF">ROTO_28230</name>
</gene>
<organism evidence="1 2">
    <name type="scientific">Roseovarius tolerans</name>
    <dbReference type="NCBI Taxonomy" id="74031"/>
    <lineage>
        <taxon>Bacteria</taxon>
        <taxon>Pseudomonadati</taxon>
        <taxon>Pseudomonadota</taxon>
        <taxon>Alphaproteobacteria</taxon>
        <taxon>Rhodobacterales</taxon>
        <taxon>Roseobacteraceae</taxon>
        <taxon>Roseovarius</taxon>
    </lineage>
</organism>
<dbReference type="Gene3D" id="3.40.50.150">
    <property type="entry name" value="Vaccinia Virus protein VP39"/>
    <property type="match status" value="1"/>
</dbReference>
<comment type="caution">
    <text evidence="1">The sequence shown here is derived from an EMBL/GenBank/DDBJ whole genome shotgun (WGS) entry which is preliminary data.</text>
</comment>
<dbReference type="EMBL" id="LGVV01000045">
    <property type="protein sequence ID" value="KNX40638.1"/>
    <property type="molecule type" value="Genomic_DNA"/>
</dbReference>
<keyword evidence="1" id="KW-0808">Transferase</keyword>
<dbReference type="STRING" id="74031.SAMN04488077_10697"/>